<feature type="domain" description="PUM-HD" evidence="6">
    <location>
        <begin position="168"/>
        <end position="512"/>
    </location>
</feature>
<comment type="function">
    <text evidence="4">Sequence-specific RNA-binding protein that regulates translation and mRNA stability by binding the 3'-UTR of target mRNAs.</text>
</comment>
<comment type="caution">
    <text evidence="7">The sequence shown here is derived from an EMBL/GenBank/DDBJ whole genome shotgun (WGS) entry which is preliminary data.</text>
</comment>
<keyword evidence="8" id="KW-1185">Reference proteome</keyword>
<dbReference type="EMBL" id="PKPP01008879">
    <property type="protein sequence ID" value="PWA49538.1"/>
    <property type="molecule type" value="Genomic_DNA"/>
</dbReference>
<evidence type="ECO:0000313" key="7">
    <source>
        <dbReference type="EMBL" id="PWA49538.1"/>
    </source>
</evidence>
<organism evidence="7 8">
    <name type="scientific">Artemisia annua</name>
    <name type="common">Sweet wormwood</name>
    <dbReference type="NCBI Taxonomy" id="35608"/>
    <lineage>
        <taxon>Eukaryota</taxon>
        <taxon>Viridiplantae</taxon>
        <taxon>Streptophyta</taxon>
        <taxon>Embryophyta</taxon>
        <taxon>Tracheophyta</taxon>
        <taxon>Spermatophyta</taxon>
        <taxon>Magnoliopsida</taxon>
        <taxon>eudicotyledons</taxon>
        <taxon>Gunneridae</taxon>
        <taxon>Pentapetalae</taxon>
        <taxon>asterids</taxon>
        <taxon>campanulids</taxon>
        <taxon>Asterales</taxon>
        <taxon>Asteraceae</taxon>
        <taxon>Asteroideae</taxon>
        <taxon>Anthemideae</taxon>
        <taxon>Artemisiinae</taxon>
        <taxon>Artemisia</taxon>
    </lineage>
</organism>
<evidence type="ECO:0000256" key="3">
    <source>
        <dbReference type="ARBA" id="ARBA00022884"/>
    </source>
</evidence>
<keyword evidence="1" id="KW-0677">Repeat</keyword>
<dbReference type="SUPFAM" id="SSF48371">
    <property type="entry name" value="ARM repeat"/>
    <property type="match status" value="1"/>
</dbReference>
<dbReference type="GO" id="GO:0006417">
    <property type="term" value="P:regulation of translation"/>
    <property type="evidence" value="ECO:0007669"/>
    <property type="project" value="UniProtKB-KW"/>
</dbReference>
<accession>A0A2U1LKK5</accession>
<dbReference type="CDD" id="cd07920">
    <property type="entry name" value="Pumilio"/>
    <property type="match status" value="1"/>
</dbReference>
<evidence type="ECO:0000256" key="4">
    <source>
        <dbReference type="ARBA" id="ARBA00058490"/>
    </source>
</evidence>
<reference evidence="7 8" key="1">
    <citation type="journal article" date="2018" name="Mol. Plant">
        <title>The genome of Artemisia annua provides insight into the evolution of Asteraceae family and artemisinin biosynthesis.</title>
        <authorList>
            <person name="Shen Q."/>
            <person name="Zhang L."/>
            <person name="Liao Z."/>
            <person name="Wang S."/>
            <person name="Yan T."/>
            <person name="Shi P."/>
            <person name="Liu M."/>
            <person name="Fu X."/>
            <person name="Pan Q."/>
            <person name="Wang Y."/>
            <person name="Lv Z."/>
            <person name="Lu X."/>
            <person name="Zhang F."/>
            <person name="Jiang W."/>
            <person name="Ma Y."/>
            <person name="Chen M."/>
            <person name="Hao X."/>
            <person name="Li L."/>
            <person name="Tang Y."/>
            <person name="Lv G."/>
            <person name="Zhou Y."/>
            <person name="Sun X."/>
            <person name="Brodelius P.E."/>
            <person name="Rose J.K.C."/>
            <person name="Tang K."/>
        </authorList>
    </citation>
    <scope>NUCLEOTIDE SEQUENCE [LARGE SCALE GENOMIC DNA]</scope>
    <source>
        <strain evidence="8">cv. Huhao1</strain>
        <tissue evidence="7">Leaf</tissue>
    </source>
</reference>
<gene>
    <name evidence="7" type="ORF">CTI12_AA480620</name>
</gene>
<dbReference type="OrthoDB" id="668540at2759"/>
<dbReference type="InterPro" id="IPR016024">
    <property type="entry name" value="ARM-type_fold"/>
</dbReference>
<dbReference type="FunFam" id="1.25.10.10:FF:000237">
    <property type="entry name" value="Pumilio homolog 9"/>
    <property type="match status" value="1"/>
</dbReference>
<evidence type="ECO:0000259" key="6">
    <source>
        <dbReference type="PROSITE" id="PS50303"/>
    </source>
</evidence>
<keyword evidence="2" id="KW-0810">Translation regulation</keyword>
<evidence type="ECO:0000256" key="2">
    <source>
        <dbReference type="ARBA" id="ARBA00022845"/>
    </source>
</evidence>
<feature type="repeat" description="Pumilio" evidence="5">
    <location>
        <begin position="265"/>
        <end position="304"/>
    </location>
</feature>
<dbReference type="Proteomes" id="UP000245207">
    <property type="component" value="Unassembled WGS sequence"/>
</dbReference>
<evidence type="ECO:0000256" key="1">
    <source>
        <dbReference type="ARBA" id="ARBA00022737"/>
    </source>
</evidence>
<dbReference type="GO" id="GO:0005737">
    <property type="term" value="C:cytoplasm"/>
    <property type="evidence" value="ECO:0007669"/>
    <property type="project" value="TreeGrafter"/>
</dbReference>
<dbReference type="InterPro" id="IPR033133">
    <property type="entry name" value="PUM-HD"/>
</dbReference>
<name>A0A2U1LKK5_ARTAN</name>
<dbReference type="InterPro" id="IPR001313">
    <property type="entry name" value="Pumilio_RNA-bd_rpt"/>
</dbReference>
<dbReference type="GO" id="GO:0003729">
    <property type="term" value="F:mRNA binding"/>
    <property type="evidence" value="ECO:0007669"/>
    <property type="project" value="TreeGrafter"/>
</dbReference>
<evidence type="ECO:0000256" key="5">
    <source>
        <dbReference type="PROSITE-ProRule" id="PRU00317"/>
    </source>
</evidence>
<feature type="repeat" description="Pumilio" evidence="5">
    <location>
        <begin position="377"/>
        <end position="412"/>
    </location>
</feature>
<dbReference type="InterPro" id="IPR011989">
    <property type="entry name" value="ARM-like"/>
</dbReference>
<feature type="repeat" description="Pumilio" evidence="5">
    <location>
        <begin position="229"/>
        <end position="264"/>
    </location>
</feature>
<dbReference type="PROSITE" id="PS50302">
    <property type="entry name" value="PUM"/>
    <property type="match status" value="6"/>
</dbReference>
<sequence>MSNQSPLSPSSYNLPPSIDVDETLTYGFSSLTLHNNNPDLQNYSPQAFDYEHNGAGFNGFNGNQGFMMNGLNDNFRVYNGVNGVYNNGFYSGVSNTSPFMVDPHFLDHGYMYEYQYPSHGYNGASSSSCTSGFNFDKMDYLLYKQGLSSCYNHDLYNAGGFDLGNGFRNNKDLSRVSSKMKKDQFFSLMSLKEMKEVIYDLAKDQNGCRILQAKFENPTKDEIEFVLGEVIDSIADLMKDQFGNYIIQKLVSVCNEDQKTLMVYELTKPPVEIIHVCMNPFGTRAIQKLLESLRSRNQIMMVIGALCRAAARLANDPNGHHVLLYCLLHFDNDLNQLIIDDIADNCFKVATNRYGCCVLQACVEHSRGETRNRLVSEIMAHAMHIAEDPYGNYVLQHMVGLKSPELTGLLVRELQGNFASLARNKFASNVVEKCLAEAGQDISAKIIRELVASRNSQSLLVDPYANFVIQIALRVSKGFTYECLLDLIRRNAASMQTNLYGKKILERIEKRKMV</sequence>
<dbReference type="PANTHER" id="PTHR12537">
    <property type="entry name" value="RNA BINDING PROTEIN PUMILIO-RELATED"/>
    <property type="match status" value="1"/>
</dbReference>
<dbReference type="InterPro" id="IPR033712">
    <property type="entry name" value="Pumilio_RNA-bd"/>
</dbReference>
<protein>
    <submittedName>
        <fullName evidence="7">Armadillo-like helical</fullName>
    </submittedName>
</protein>
<evidence type="ECO:0000313" key="8">
    <source>
        <dbReference type="Proteomes" id="UP000245207"/>
    </source>
</evidence>
<dbReference type="Gene3D" id="1.25.10.10">
    <property type="entry name" value="Leucine-rich Repeat Variant"/>
    <property type="match status" value="1"/>
</dbReference>
<dbReference type="SMART" id="SM00025">
    <property type="entry name" value="Pumilio"/>
    <property type="match status" value="8"/>
</dbReference>
<dbReference type="PANTHER" id="PTHR12537:SF193">
    <property type="entry name" value="ARMADILLO-LIKE HELICAL, PUMILIO DOMAIN-CONTAINING PROTEIN"/>
    <property type="match status" value="1"/>
</dbReference>
<dbReference type="PROSITE" id="PS50303">
    <property type="entry name" value="PUM_HD"/>
    <property type="match status" value="1"/>
</dbReference>
<feature type="repeat" description="Pumilio" evidence="5">
    <location>
        <begin position="341"/>
        <end position="376"/>
    </location>
</feature>
<dbReference type="AlphaFoldDB" id="A0A2U1LKK5"/>
<feature type="repeat" description="Pumilio" evidence="5">
    <location>
        <begin position="193"/>
        <end position="228"/>
    </location>
</feature>
<keyword evidence="3" id="KW-0694">RNA-binding</keyword>
<proteinExistence type="predicted"/>
<dbReference type="Pfam" id="PF00806">
    <property type="entry name" value="PUF"/>
    <property type="match status" value="7"/>
</dbReference>
<feature type="repeat" description="Pumilio" evidence="5">
    <location>
        <begin position="413"/>
        <end position="448"/>
    </location>
</feature>
<dbReference type="STRING" id="35608.A0A2U1LKK5"/>